<proteinExistence type="predicted"/>
<keyword evidence="1" id="KW-0812">Transmembrane</keyword>
<dbReference type="Proteomes" id="UP000820669">
    <property type="component" value="Unassembled WGS sequence"/>
</dbReference>
<protein>
    <submittedName>
        <fullName evidence="2">Uncharacterized protein</fullName>
    </submittedName>
</protein>
<organism evidence="2 3">
    <name type="scientific">Pseudonocardia acidicola</name>
    <dbReference type="NCBI Taxonomy" id="2724939"/>
    <lineage>
        <taxon>Bacteria</taxon>
        <taxon>Bacillati</taxon>
        <taxon>Actinomycetota</taxon>
        <taxon>Actinomycetes</taxon>
        <taxon>Pseudonocardiales</taxon>
        <taxon>Pseudonocardiaceae</taxon>
        <taxon>Pseudonocardia</taxon>
    </lineage>
</organism>
<comment type="caution">
    <text evidence="2">The sequence shown here is derived from an EMBL/GenBank/DDBJ whole genome shotgun (WGS) entry which is preliminary data.</text>
</comment>
<feature type="transmembrane region" description="Helical" evidence="1">
    <location>
        <begin position="31"/>
        <end position="54"/>
    </location>
</feature>
<accession>A0ABX1SCY1</accession>
<gene>
    <name evidence="2" type="ORF">HF526_19215</name>
</gene>
<feature type="transmembrane region" description="Helical" evidence="1">
    <location>
        <begin position="100"/>
        <end position="119"/>
    </location>
</feature>
<keyword evidence="1" id="KW-1133">Transmembrane helix</keyword>
<feature type="transmembrane region" description="Helical" evidence="1">
    <location>
        <begin position="66"/>
        <end position="88"/>
    </location>
</feature>
<feature type="transmembrane region" description="Helical" evidence="1">
    <location>
        <begin position="7"/>
        <end position="25"/>
    </location>
</feature>
<keyword evidence="1" id="KW-0472">Membrane</keyword>
<evidence type="ECO:0000256" key="1">
    <source>
        <dbReference type="SAM" id="Phobius"/>
    </source>
</evidence>
<evidence type="ECO:0000313" key="3">
    <source>
        <dbReference type="Proteomes" id="UP000820669"/>
    </source>
</evidence>
<evidence type="ECO:0000313" key="2">
    <source>
        <dbReference type="EMBL" id="NMH99426.1"/>
    </source>
</evidence>
<sequence length="123" mass="12600">MLLTGRVVGAALTVAMGWIHLQLWFDGFRDVRIIGVLFLLNAVGAAVLAVALLVVRFGRLAPVAALGALFTAGTLAALVVSLTVGLFGVREVIDAPLVPATLAVEAAGTVALALTAYAARHRG</sequence>
<dbReference type="EMBL" id="JAAXLA010000036">
    <property type="protein sequence ID" value="NMH99426.1"/>
    <property type="molecule type" value="Genomic_DNA"/>
</dbReference>
<name>A0ABX1SCY1_9PSEU</name>
<reference evidence="2 3" key="1">
    <citation type="submission" date="2020-04" db="EMBL/GenBank/DDBJ databases">
        <authorList>
            <person name="Klaysubun C."/>
            <person name="Duangmal K."/>
            <person name="Lipun K."/>
        </authorList>
    </citation>
    <scope>NUCLEOTIDE SEQUENCE [LARGE SCALE GENOMIC DNA]</scope>
    <source>
        <strain evidence="2 3">K10HN5</strain>
    </source>
</reference>
<keyword evidence="3" id="KW-1185">Reference proteome</keyword>